<keyword evidence="1" id="KW-1133">Transmembrane helix</keyword>
<dbReference type="PANTHER" id="PTHR45756">
    <property type="entry name" value="PALMITOYLTRANSFERASE"/>
    <property type="match status" value="1"/>
</dbReference>
<evidence type="ECO:0000256" key="1">
    <source>
        <dbReference type="SAM" id="Phobius"/>
    </source>
</evidence>
<dbReference type="GeneID" id="14884895"/>
<sequence>MVLSVCLTILLLLNRSYGVECPSGCLKECFLSNVCSQCKPNYEENDTFCRYCKSPNFELNISQNNLAFYKMNNDCLPIESIRQFEYNIPVNCLTLQNNDLTFSFGKDDQFEFPFYINKHRREALQGIWIKVPHNNESSENRLSLTFSKIVQKSNYCEFLTEKFATQKMSEKKYKIRTHRITSKKLQIVPQIVISLFTESDLKNRKSDGQILFEGNKNTYQIDFKNTAKETVYVSVICLSFCDTTMSLTKFQNTENYTNNQIALSTALDSKTIFLKWENEISFEKTTCLPNNYVRVFYIENDITFKTGISMITILGDSKIQQNIFIAKIEKCVGLLGIFLPHHKKSIDVSVSHKIAIFSDSNDNSQISIEVKHICSSGCGEDENRGYCSITTGGCVCKEEYFGDGCERKCFFNNKWNFSDKETDKKCYFGTAHCSAKCECEDGYLIYNHTCIISTCLHTSEFQNTSNECLFNSVGCNESCQCNSSYFSYENSCVSTSCGNEILEMGEDCDSSQHCLKNCKCEKGYFLIQKNKCVSLGMVVGISISSVVVLFIICITITIVVITKKHSKVIEKVTDQQPEYYMYFSGSSNVIPNTEHRHMISPLIFDFGNTTEDVKVFETLYQNYDVRNTSHKKYMLLLIHTPNTPKYVFHFSPQSNVIPPNTKKSCKVYMTLYCTTQVKGMKIPYTIFFSNTKSTLFKISELLKNKSFTDWTSFDEKTMQTYLKDVTVRYHHYFIISTNAESSTHIDFDEINLLEDPIAEGAMGKVYLGRYRSLPVAVKQYRWSGLTENEYSSLKKSVISECNLMSKLRNPYVVNYVGSVTYIPQISLVMQYLVLGALSEFLHNTSRSFLHLSFKLKVKVLLDTSKGMTFLHQNKILHLDLKPDNLLVNSLFPDSQCCIKITDFGTAALLSSQIEEKGLGTPVYLAPESFTEDVYTEKSDIFSFGITCWEVFYQQEPYSEFKSIFEIKNFVKSGNRLKIDEKMPEELKRMTERCWDSTPEKRGNFEECTHVLEALVKREKEFQRLDKYVDEEKIQKFVLDKNEELRKKIITLGNE</sequence>
<dbReference type="PRINTS" id="PR00109">
    <property type="entry name" value="TYRKINASE"/>
</dbReference>
<feature type="chain" id="PRO_5001980078" evidence="2">
    <location>
        <begin position="19"/>
        <end position="1054"/>
    </location>
</feature>
<dbReference type="EC" id="2.7.10.2" evidence="4"/>
<dbReference type="RefSeq" id="XP_004185317.1">
    <property type="nucleotide sequence ID" value="XM_004185269.1"/>
</dbReference>
<name>A0A0A1U0E7_ENTIV</name>
<dbReference type="VEuPathDB" id="AmoebaDB:EIN_136150"/>
<evidence type="ECO:0000313" key="5">
    <source>
        <dbReference type="Proteomes" id="UP000014680"/>
    </source>
</evidence>
<dbReference type="GO" id="GO:0005524">
    <property type="term" value="F:ATP binding"/>
    <property type="evidence" value="ECO:0007669"/>
    <property type="project" value="InterPro"/>
</dbReference>
<dbReference type="PANTHER" id="PTHR45756:SF1">
    <property type="entry name" value="PROTEIN KINASE DOMAIN CONTAINING PROTEIN"/>
    <property type="match status" value="1"/>
</dbReference>
<feature type="domain" description="Protein kinase" evidence="3">
    <location>
        <begin position="751"/>
        <end position="1015"/>
    </location>
</feature>
<protein>
    <submittedName>
        <fullName evidence="4">Serine-threonine protein kinase, putative</fullName>
        <ecNumber evidence="4">2.7.10.2</ecNumber>
    </submittedName>
</protein>
<dbReference type="OrthoDB" id="1668230at2759"/>
<organism evidence="4 5">
    <name type="scientific">Entamoeba invadens IP1</name>
    <dbReference type="NCBI Taxonomy" id="370355"/>
    <lineage>
        <taxon>Eukaryota</taxon>
        <taxon>Amoebozoa</taxon>
        <taxon>Evosea</taxon>
        <taxon>Archamoebae</taxon>
        <taxon>Mastigamoebida</taxon>
        <taxon>Entamoebidae</taxon>
        <taxon>Entamoeba</taxon>
    </lineage>
</organism>
<proteinExistence type="predicted"/>
<dbReference type="SUPFAM" id="SSF56112">
    <property type="entry name" value="Protein kinase-like (PK-like)"/>
    <property type="match status" value="1"/>
</dbReference>
<dbReference type="AlphaFoldDB" id="A0A0A1U0E7"/>
<dbReference type="InterPro" id="IPR000719">
    <property type="entry name" value="Prot_kinase_dom"/>
</dbReference>
<dbReference type="Proteomes" id="UP000014680">
    <property type="component" value="Unassembled WGS sequence"/>
</dbReference>
<evidence type="ECO:0000313" key="4">
    <source>
        <dbReference type="EMBL" id="ELP85971.1"/>
    </source>
</evidence>
<dbReference type="PROSITE" id="PS50011">
    <property type="entry name" value="PROTEIN_KINASE_DOM"/>
    <property type="match status" value="1"/>
</dbReference>
<keyword evidence="4" id="KW-0808">Transferase</keyword>
<dbReference type="GO" id="GO:0004715">
    <property type="term" value="F:non-membrane spanning protein tyrosine kinase activity"/>
    <property type="evidence" value="ECO:0007669"/>
    <property type="project" value="UniProtKB-EC"/>
</dbReference>
<evidence type="ECO:0000259" key="3">
    <source>
        <dbReference type="PROSITE" id="PS50011"/>
    </source>
</evidence>
<keyword evidence="4" id="KW-0418">Kinase</keyword>
<feature type="transmembrane region" description="Helical" evidence="1">
    <location>
        <begin position="535"/>
        <end position="561"/>
    </location>
</feature>
<dbReference type="EMBL" id="KB207027">
    <property type="protein sequence ID" value="ELP85971.1"/>
    <property type="molecule type" value="Genomic_DNA"/>
</dbReference>
<dbReference type="InterPro" id="IPR001245">
    <property type="entry name" value="Ser-Thr/Tyr_kinase_cat_dom"/>
</dbReference>
<reference evidence="4 5" key="1">
    <citation type="submission" date="2012-10" db="EMBL/GenBank/DDBJ databases">
        <authorList>
            <person name="Zafar N."/>
            <person name="Inman J."/>
            <person name="Hall N."/>
            <person name="Lorenzi H."/>
            <person name="Caler E."/>
        </authorList>
    </citation>
    <scope>NUCLEOTIDE SEQUENCE [LARGE SCALE GENOMIC DNA]</scope>
    <source>
        <strain evidence="4 5">IP1</strain>
    </source>
</reference>
<evidence type="ECO:0000256" key="2">
    <source>
        <dbReference type="SAM" id="SignalP"/>
    </source>
</evidence>
<keyword evidence="1" id="KW-0472">Membrane</keyword>
<keyword evidence="1" id="KW-0812">Transmembrane</keyword>
<keyword evidence="2" id="KW-0732">Signal</keyword>
<accession>A0A0A1U0E7</accession>
<dbReference type="InterPro" id="IPR053215">
    <property type="entry name" value="TKL_Ser/Thr_kinase"/>
</dbReference>
<gene>
    <name evidence="4" type="ORF">EIN_136150</name>
</gene>
<dbReference type="Gene3D" id="1.10.510.10">
    <property type="entry name" value="Transferase(Phosphotransferase) domain 1"/>
    <property type="match status" value="1"/>
</dbReference>
<feature type="signal peptide" evidence="2">
    <location>
        <begin position="1"/>
        <end position="18"/>
    </location>
</feature>
<keyword evidence="5" id="KW-1185">Reference proteome</keyword>
<dbReference type="KEGG" id="eiv:EIN_136150"/>
<dbReference type="Pfam" id="PF07714">
    <property type="entry name" value="PK_Tyr_Ser-Thr"/>
    <property type="match status" value="1"/>
</dbReference>
<dbReference type="SMART" id="SM00220">
    <property type="entry name" value="S_TKc"/>
    <property type="match status" value="1"/>
</dbReference>
<dbReference type="InterPro" id="IPR008271">
    <property type="entry name" value="Ser/Thr_kinase_AS"/>
</dbReference>
<dbReference type="InterPro" id="IPR011009">
    <property type="entry name" value="Kinase-like_dom_sf"/>
</dbReference>
<dbReference type="PROSITE" id="PS00108">
    <property type="entry name" value="PROTEIN_KINASE_ST"/>
    <property type="match status" value="1"/>
</dbReference>